<dbReference type="EMBL" id="PKMF04000585">
    <property type="protein sequence ID" value="KAK7825095.1"/>
    <property type="molecule type" value="Genomic_DNA"/>
</dbReference>
<reference evidence="4 5" key="1">
    <citation type="journal article" date="2018" name="Sci. Data">
        <title>The draft genome sequence of cork oak.</title>
        <authorList>
            <person name="Ramos A.M."/>
            <person name="Usie A."/>
            <person name="Barbosa P."/>
            <person name="Barros P.M."/>
            <person name="Capote T."/>
            <person name="Chaves I."/>
            <person name="Simoes F."/>
            <person name="Abreu I."/>
            <person name="Carrasquinho I."/>
            <person name="Faro C."/>
            <person name="Guimaraes J.B."/>
            <person name="Mendonca D."/>
            <person name="Nobrega F."/>
            <person name="Rodrigues L."/>
            <person name="Saibo N.J.M."/>
            <person name="Varela M.C."/>
            <person name="Egas C."/>
            <person name="Matos J."/>
            <person name="Miguel C.M."/>
            <person name="Oliveira M.M."/>
            <person name="Ricardo C.P."/>
            <person name="Goncalves S."/>
        </authorList>
    </citation>
    <scope>NUCLEOTIDE SEQUENCE [LARGE SCALE GENOMIC DNA]</scope>
    <source>
        <strain evidence="5">cv. HL8</strain>
    </source>
</reference>
<dbReference type="GO" id="GO:0005634">
    <property type="term" value="C:nucleus"/>
    <property type="evidence" value="ECO:0007669"/>
    <property type="project" value="UniProtKB-SubCell"/>
</dbReference>
<dbReference type="Gene3D" id="2.30.30.140">
    <property type="match status" value="1"/>
</dbReference>
<keyword evidence="5" id="KW-1185">Reference proteome</keyword>
<feature type="domain" description="Homeobox" evidence="3">
    <location>
        <begin position="4"/>
        <end position="76"/>
    </location>
</feature>
<dbReference type="PANTHER" id="PTHR33827:SF2">
    <property type="entry name" value="PROTEIN SAWADEE HOMEODOMAIN HOMOLOG 1"/>
    <property type="match status" value="1"/>
</dbReference>
<gene>
    <name evidence="4" type="primary">SHH1</name>
    <name evidence="4" type="ORF">CFP56_033724</name>
</gene>
<dbReference type="Gene3D" id="2.40.50.40">
    <property type="match status" value="1"/>
</dbReference>
<feature type="DNA-binding region" description="Homeobox" evidence="2">
    <location>
        <begin position="6"/>
        <end position="77"/>
    </location>
</feature>
<dbReference type="InterPro" id="IPR039276">
    <property type="entry name" value="SHH1/2"/>
</dbReference>
<proteinExistence type="predicted"/>
<protein>
    <submittedName>
        <fullName evidence="4">Protein sawadee homeodomain like protein 1</fullName>
    </submittedName>
</protein>
<evidence type="ECO:0000313" key="4">
    <source>
        <dbReference type="EMBL" id="KAK7825095.1"/>
    </source>
</evidence>
<dbReference type="GO" id="GO:0003677">
    <property type="term" value="F:DNA binding"/>
    <property type="evidence" value="ECO:0007669"/>
    <property type="project" value="UniProtKB-UniRule"/>
</dbReference>
<name>A0AAW0JE88_QUESU</name>
<comment type="subcellular location">
    <subcellularLocation>
        <location evidence="1 2">Nucleus</location>
    </subcellularLocation>
</comment>
<evidence type="ECO:0000256" key="2">
    <source>
        <dbReference type="PROSITE-ProRule" id="PRU00108"/>
    </source>
</evidence>
<evidence type="ECO:0000256" key="1">
    <source>
        <dbReference type="ARBA" id="ARBA00004123"/>
    </source>
</evidence>
<keyword evidence="2" id="KW-0539">Nucleus</keyword>
<dbReference type="PANTHER" id="PTHR33827">
    <property type="entry name" value="PROTEIN SAWADEE HOMEODOMAIN HOMOLOG 2"/>
    <property type="match status" value="1"/>
</dbReference>
<evidence type="ECO:0000259" key="3">
    <source>
        <dbReference type="PROSITE" id="PS50071"/>
    </source>
</evidence>
<dbReference type="Proteomes" id="UP000237347">
    <property type="component" value="Unassembled WGS sequence"/>
</dbReference>
<keyword evidence="2 4" id="KW-0371">Homeobox</keyword>
<evidence type="ECO:0000313" key="5">
    <source>
        <dbReference type="Proteomes" id="UP000237347"/>
    </source>
</evidence>
<dbReference type="InterPro" id="IPR001356">
    <property type="entry name" value="HD"/>
</dbReference>
<dbReference type="GO" id="GO:0003682">
    <property type="term" value="F:chromatin binding"/>
    <property type="evidence" value="ECO:0007669"/>
    <property type="project" value="InterPro"/>
</dbReference>
<accession>A0AAW0JE88</accession>
<dbReference type="AlphaFoldDB" id="A0AAW0JE88"/>
<sequence>MEGFGPRDSLSEFTLTEIKDMEKIFKEIGEQSLGQAFFQDIATSFSCSASRAGKSAITWEQVQSWFQNRQEQLQDKVTPSSGALKLFDDLSDVPISSKAPESSLNPKGKKISDLSGLTYEAKSKKDNAWYDVASFLNYKFLSTGELINVRHEPQLLGLFQARASFGPLLAVRVRFSGFGNEEDEWVNVKRGVRERSIPLEHSECQKVKVGDLVLCFQEREDHAVYHDAYVVGIHKRQHDIRGCRCIFTVRYDHDNTEVIKDKLHCLNFSPLSLSFVHSCVCAQNFQISFFLKKLILGGYVAGQNIIHSPLWILK</sequence>
<dbReference type="PROSITE" id="PS50071">
    <property type="entry name" value="HOMEOBOX_2"/>
    <property type="match status" value="1"/>
</dbReference>
<organism evidence="4 5">
    <name type="scientific">Quercus suber</name>
    <name type="common">Cork oak</name>
    <dbReference type="NCBI Taxonomy" id="58331"/>
    <lineage>
        <taxon>Eukaryota</taxon>
        <taxon>Viridiplantae</taxon>
        <taxon>Streptophyta</taxon>
        <taxon>Embryophyta</taxon>
        <taxon>Tracheophyta</taxon>
        <taxon>Spermatophyta</taxon>
        <taxon>Magnoliopsida</taxon>
        <taxon>eudicotyledons</taxon>
        <taxon>Gunneridae</taxon>
        <taxon>Pentapetalae</taxon>
        <taxon>rosids</taxon>
        <taxon>fabids</taxon>
        <taxon>Fagales</taxon>
        <taxon>Fagaceae</taxon>
        <taxon>Quercus</taxon>
    </lineage>
</organism>
<keyword evidence="2 4" id="KW-0238">DNA-binding</keyword>
<dbReference type="InterPro" id="IPR032001">
    <property type="entry name" value="SAWADEE_dom"/>
</dbReference>
<dbReference type="Pfam" id="PF16719">
    <property type="entry name" value="SAWADEE"/>
    <property type="match status" value="1"/>
</dbReference>
<comment type="caution">
    <text evidence="4">The sequence shown here is derived from an EMBL/GenBank/DDBJ whole genome shotgun (WGS) entry which is preliminary data.</text>
</comment>